<organism evidence="1">
    <name type="scientific">Anguilla anguilla</name>
    <name type="common">European freshwater eel</name>
    <name type="synonym">Muraena anguilla</name>
    <dbReference type="NCBI Taxonomy" id="7936"/>
    <lineage>
        <taxon>Eukaryota</taxon>
        <taxon>Metazoa</taxon>
        <taxon>Chordata</taxon>
        <taxon>Craniata</taxon>
        <taxon>Vertebrata</taxon>
        <taxon>Euteleostomi</taxon>
        <taxon>Actinopterygii</taxon>
        <taxon>Neopterygii</taxon>
        <taxon>Teleostei</taxon>
        <taxon>Anguilliformes</taxon>
        <taxon>Anguillidae</taxon>
        <taxon>Anguilla</taxon>
    </lineage>
</organism>
<name>A0A0E9P758_ANGAN</name>
<dbReference type="EMBL" id="GBXM01108228">
    <property type="protein sequence ID" value="JAH00349.1"/>
    <property type="molecule type" value="Transcribed_RNA"/>
</dbReference>
<sequence length="11" mass="1299">MQLLSQFTMTV</sequence>
<protein>
    <submittedName>
        <fullName evidence="1">Uncharacterized protein</fullName>
    </submittedName>
</protein>
<accession>A0A0E9P758</accession>
<proteinExistence type="predicted"/>
<reference evidence="1" key="2">
    <citation type="journal article" date="2015" name="Fish Shellfish Immunol.">
        <title>Early steps in the European eel (Anguilla anguilla)-Vibrio vulnificus interaction in the gills: Role of the RtxA13 toxin.</title>
        <authorList>
            <person name="Callol A."/>
            <person name="Pajuelo D."/>
            <person name="Ebbesson L."/>
            <person name="Teles M."/>
            <person name="MacKenzie S."/>
            <person name="Amaro C."/>
        </authorList>
    </citation>
    <scope>NUCLEOTIDE SEQUENCE</scope>
</reference>
<reference evidence="1" key="1">
    <citation type="submission" date="2014-11" db="EMBL/GenBank/DDBJ databases">
        <authorList>
            <person name="Amaro Gonzalez C."/>
        </authorList>
    </citation>
    <scope>NUCLEOTIDE SEQUENCE</scope>
</reference>
<evidence type="ECO:0000313" key="1">
    <source>
        <dbReference type="EMBL" id="JAH00349.1"/>
    </source>
</evidence>